<dbReference type="Gene3D" id="3.40.50.720">
    <property type="entry name" value="NAD(P)-binding Rossmann-like Domain"/>
    <property type="match status" value="1"/>
</dbReference>
<dbReference type="Proteomes" id="UP001353858">
    <property type="component" value="Unassembled WGS sequence"/>
</dbReference>
<dbReference type="AlphaFoldDB" id="A0AAN7SR45"/>
<dbReference type="InterPro" id="IPR002347">
    <property type="entry name" value="SDR_fam"/>
</dbReference>
<dbReference type="InterPro" id="IPR036291">
    <property type="entry name" value="NAD(P)-bd_dom_sf"/>
</dbReference>
<evidence type="ECO:0000313" key="4">
    <source>
        <dbReference type="EMBL" id="KAK4885838.1"/>
    </source>
</evidence>
<dbReference type="PANTHER" id="PTHR43963">
    <property type="entry name" value="CARBONYL REDUCTASE 1-RELATED"/>
    <property type="match status" value="1"/>
</dbReference>
<dbReference type="Pfam" id="PF00106">
    <property type="entry name" value="adh_short"/>
    <property type="match status" value="1"/>
</dbReference>
<keyword evidence="3" id="KW-0560">Oxidoreductase</keyword>
<comment type="similarity">
    <text evidence="1">Belongs to the short-chain dehydrogenases/reductases (SDR) family.</text>
</comment>
<dbReference type="EMBL" id="JARPUR010000001">
    <property type="protein sequence ID" value="KAK4885838.1"/>
    <property type="molecule type" value="Genomic_DNA"/>
</dbReference>
<evidence type="ECO:0000256" key="3">
    <source>
        <dbReference type="ARBA" id="ARBA00023002"/>
    </source>
</evidence>
<dbReference type="GO" id="GO:0004090">
    <property type="term" value="F:carbonyl reductase (NADPH) activity"/>
    <property type="evidence" value="ECO:0007669"/>
    <property type="project" value="TreeGrafter"/>
</dbReference>
<organism evidence="4 5">
    <name type="scientific">Aquatica leii</name>
    <dbReference type="NCBI Taxonomy" id="1421715"/>
    <lineage>
        <taxon>Eukaryota</taxon>
        <taxon>Metazoa</taxon>
        <taxon>Ecdysozoa</taxon>
        <taxon>Arthropoda</taxon>
        <taxon>Hexapoda</taxon>
        <taxon>Insecta</taxon>
        <taxon>Pterygota</taxon>
        <taxon>Neoptera</taxon>
        <taxon>Endopterygota</taxon>
        <taxon>Coleoptera</taxon>
        <taxon>Polyphaga</taxon>
        <taxon>Elateriformia</taxon>
        <taxon>Elateroidea</taxon>
        <taxon>Lampyridae</taxon>
        <taxon>Luciolinae</taxon>
        <taxon>Aquatica</taxon>
    </lineage>
</organism>
<evidence type="ECO:0000256" key="2">
    <source>
        <dbReference type="ARBA" id="ARBA00022857"/>
    </source>
</evidence>
<dbReference type="PRINTS" id="PR00080">
    <property type="entry name" value="SDRFAMILY"/>
</dbReference>
<evidence type="ECO:0000313" key="5">
    <source>
        <dbReference type="Proteomes" id="UP001353858"/>
    </source>
</evidence>
<sequence length="522" mass="58828">MKVAVVTGGNKGIGFAIVKGLCEQFDGKVYLTARNGIKGNAAVCKLRKMGYTPVFHQLDVTDKESVQQFRDYILKHEGGVDLLFNNAGISLEKCVDIYLKQAEDTLNVNYYGAVNASQILAPILRYGAKIINTSSFYGHLSQIPSWELKAKFGAPSLTVDGLNKLMEQYIADIKENKHIENGWGDSPYTVSKVAVSALTVVLQRFFNNDPEKRQISVNCFHPGYTKTDLTSNNGIYTPEEGARPALWIALEAEGLRGQFVWNNLTVIDWPKYLLFDELTYELLIRGVNISRPHDEKRKILCRALDKERTSGVSLINLDKYDVSLETQIKEINTLNSIETLIKEFEGSSNDSLYKRLRSRITHVTSRILRLITPDDQSDVKNELYANALLFDAELEESRSQSEPINTSTTFSAATPVINVQPPIVNCNSRYTNVSDLNITFNGDPSKLPSFLEHVTDLSKSRKISDDELFNSAVELFVDDAFIWFRSVKNTVSDWTSLVSLLKSEFLPTDYEDQIWEQRSLIA</sequence>
<keyword evidence="2" id="KW-0521">NADP</keyword>
<protein>
    <submittedName>
        <fullName evidence="4">Uncharacterized protein</fullName>
    </submittedName>
</protein>
<evidence type="ECO:0000256" key="1">
    <source>
        <dbReference type="ARBA" id="ARBA00006484"/>
    </source>
</evidence>
<gene>
    <name evidence="4" type="ORF">RN001_002109</name>
</gene>
<proteinExistence type="inferred from homology"/>
<name>A0AAN7SR45_9COLE</name>
<dbReference type="PRINTS" id="PR00081">
    <property type="entry name" value="GDHRDH"/>
</dbReference>
<dbReference type="PANTHER" id="PTHR43963:SF4">
    <property type="entry name" value="CARBONYL REDUCTASE (NADPH)"/>
    <property type="match status" value="1"/>
</dbReference>
<comment type="caution">
    <text evidence="4">The sequence shown here is derived from an EMBL/GenBank/DDBJ whole genome shotgun (WGS) entry which is preliminary data.</text>
</comment>
<dbReference type="SUPFAM" id="SSF51735">
    <property type="entry name" value="NAD(P)-binding Rossmann-fold domains"/>
    <property type="match status" value="1"/>
</dbReference>
<accession>A0AAN7SR45</accession>
<reference evidence="5" key="1">
    <citation type="submission" date="2023-01" db="EMBL/GenBank/DDBJ databases">
        <title>Key to firefly adult light organ development and bioluminescence: homeobox transcription factors regulate luciferase expression and transportation to peroxisome.</title>
        <authorList>
            <person name="Fu X."/>
        </authorList>
    </citation>
    <scope>NUCLEOTIDE SEQUENCE [LARGE SCALE GENOMIC DNA]</scope>
</reference>
<keyword evidence="5" id="KW-1185">Reference proteome</keyword>